<sequence length="222" mass="25734">MKGLKLLVFDCDGVLFDSRLANREYYNFILEKSGRSPLTEEELEYVHMHSLTECIEYLFRNHPELKEKALKIAQNTPYSKFFKYMKMEEGLKEFLDWAYSRYYLALCTNRTTSTKPLLQYFGLENYFQLIRTALDIPKSDPKALASILEYFQVSPREALYVGDSKVDENLCLSCGVPLISFKNPHLKALRIISNFAELRSFLENSSFPKDGLFYSAGSQKSS</sequence>
<comment type="caution">
    <text evidence="5">The sequence shown here is derived from an EMBL/GenBank/DDBJ whole genome shotgun (WGS) entry which is preliminary data.</text>
</comment>
<comment type="similarity">
    <text evidence="3">Belongs to the HAD-like hydrolase superfamily. CbbY/CbbZ/Gph/YieH family.</text>
</comment>
<comment type="catalytic activity">
    <reaction evidence="1">
        <text>2-phosphoglycolate + H2O = glycolate + phosphate</text>
        <dbReference type="Rhea" id="RHEA:14369"/>
        <dbReference type="ChEBI" id="CHEBI:15377"/>
        <dbReference type="ChEBI" id="CHEBI:29805"/>
        <dbReference type="ChEBI" id="CHEBI:43474"/>
        <dbReference type="ChEBI" id="CHEBI:58033"/>
        <dbReference type="EC" id="3.1.3.18"/>
    </reaction>
</comment>
<dbReference type="GO" id="GO:0006281">
    <property type="term" value="P:DNA repair"/>
    <property type="evidence" value="ECO:0007669"/>
    <property type="project" value="TreeGrafter"/>
</dbReference>
<dbReference type="Pfam" id="PF13419">
    <property type="entry name" value="HAD_2"/>
    <property type="match status" value="1"/>
</dbReference>
<dbReference type="AlphaFoldDB" id="A0A2N7PJB5"/>
<organism evidence="5 6">
    <name type="scientific">Caldimicrobium thiodismutans</name>
    <dbReference type="NCBI Taxonomy" id="1653476"/>
    <lineage>
        <taxon>Bacteria</taxon>
        <taxon>Pseudomonadati</taxon>
        <taxon>Thermodesulfobacteriota</taxon>
        <taxon>Thermodesulfobacteria</taxon>
        <taxon>Thermodesulfobacteriales</taxon>
        <taxon>Thermodesulfobacteriaceae</taxon>
        <taxon>Caldimicrobium</taxon>
    </lineage>
</organism>
<evidence type="ECO:0000256" key="3">
    <source>
        <dbReference type="ARBA" id="ARBA00006171"/>
    </source>
</evidence>
<dbReference type="InterPro" id="IPR041492">
    <property type="entry name" value="HAD_2"/>
</dbReference>
<comment type="pathway">
    <text evidence="2">Organic acid metabolism; glycolate biosynthesis; glycolate from 2-phosphoglycolate: step 1/1.</text>
</comment>
<accession>A0A2N7PJB5</accession>
<evidence type="ECO:0000256" key="4">
    <source>
        <dbReference type="ARBA" id="ARBA00013078"/>
    </source>
</evidence>
<dbReference type="EMBL" id="PNIE01000056">
    <property type="protein sequence ID" value="PMP62695.1"/>
    <property type="molecule type" value="Genomic_DNA"/>
</dbReference>
<dbReference type="InterPro" id="IPR036412">
    <property type="entry name" value="HAD-like_sf"/>
</dbReference>
<dbReference type="InterPro" id="IPR023214">
    <property type="entry name" value="HAD_sf"/>
</dbReference>
<reference evidence="5 6" key="1">
    <citation type="submission" date="2018-01" db="EMBL/GenBank/DDBJ databases">
        <title>Metagenomic assembled genomes from two thermal pools in the Uzon Caldera, Kamchatka, Russia.</title>
        <authorList>
            <person name="Wilkins L."/>
            <person name="Ettinger C."/>
        </authorList>
    </citation>
    <scope>NUCLEOTIDE SEQUENCE [LARGE SCALE GENOMIC DNA]</scope>
    <source>
        <strain evidence="5">ZAV-15</strain>
    </source>
</reference>
<dbReference type="GO" id="GO:0008967">
    <property type="term" value="F:phosphoglycolate phosphatase activity"/>
    <property type="evidence" value="ECO:0007669"/>
    <property type="project" value="UniProtKB-EC"/>
</dbReference>
<dbReference type="SFLD" id="SFLDG01129">
    <property type="entry name" value="C1.5:_HAD__Beta-PGM__Phosphata"/>
    <property type="match status" value="1"/>
</dbReference>
<dbReference type="SUPFAM" id="SSF56784">
    <property type="entry name" value="HAD-like"/>
    <property type="match status" value="1"/>
</dbReference>
<dbReference type="SFLD" id="SFLDS00003">
    <property type="entry name" value="Haloacid_Dehalogenase"/>
    <property type="match status" value="1"/>
</dbReference>
<dbReference type="Gene3D" id="3.40.50.1000">
    <property type="entry name" value="HAD superfamily/HAD-like"/>
    <property type="match status" value="1"/>
</dbReference>
<dbReference type="InterPro" id="IPR023198">
    <property type="entry name" value="PGP-like_dom2"/>
</dbReference>
<gene>
    <name evidence="5" type="ORF">C0197_04120</name>
</gene>
<dbReference type="EC" id="3.1.3.18" evidence="4"/>
<dbReference type="PANTHER" id="PTHR43434">
    <property type="entry name" value="PHOSPHOGLYCOLATE PHOSPHATASE"/>
    <property type="match status" value="1"/>
</dbReference>
<proteinExistence type="inferred from homology"/>
<name>A0A2N7PJB5_9BACT</name>
<dbReference type="PANTHER" id="PTHR43434:SF1">
    <property type="entry name" value="PHOSPHOGLYCOLATE PHOSPHATASE"/>
    <property type="match status" value="1"/>
</dbReference>
<dbReference type="Proteomes" id="UP000235731">
    <property type="component" value="Unassembled WGS sequence"/>
</dbReference>
<evidence type="ECO:0000313" key="5">
    <source>
        <dbReference type="EMBL" id="PMP62695.1"/>
    </source>
</evidence>
<protein>
    <recommendedName>
        <fullName evidence="4">phosphoglycolate phosphatase</fullName>
        <ecNumber evidence="4">3.1.3.18</ecNumber>
    </recommendedName>
</protein>
<dbReference type="Gene3D" id="1.10.150.240">
    <property type="entry name" value="Putative phosphatase, domain 2"/>
    <property type="match status" value="1"/>
</dbReference>
<evidence type="ECO:0000313" key="6">
    <source>
        <dbReference type="Proteomes" id="UP000235731"/>
    </source>
</evidence>
<evidence type="ECO:0000256" key="1">
    <source>
        <dbReference type="ARBA" id="ARBA00000830"/>
    </source>
</evidence>
<dbReference type="GO" id="GO:0005829">
    <property type="term" value="C:cytosol"/>
    <property type="evidence" value="ECO:0007669"/>
    <property type="project" value="TreeGrafter"/>
</dbReference>
<evidence type="ECO:0000256" key="2">
    <source>
        <dbReference type="ARBA" id="ARBA00004818"/>
    </source>
</evidence>
<dbReference type="InterPro" id="IPR050155">
    <property type="entry name" value="HAD-like_hydrolase_sf"/>
</dbReference>